<dbReference type="STRING" id="83771.SAMN02910357_02392"/>
<organism evidence="1 2">
    <name type="scientific">Succinivibrio dextrinosolvens DSM 3072</name>
    <dbReference type="NCBI Taxonomy" id="1123324"/>
    <lineage>
        <taxon>Bacteria</taxon>
        <taxon>Pseudomonadati</taxon>
        <taxon>Pseudomonadota</taxon>
        <taxon>Gammaproteobacteria</taxon>
        <taxon>Aeromonadales</taxon>
        <taxon>Succinivibrionaceae</taxon>
        <taxon>Succinivibrio</taxon>
    </lineage>
</organism>
<accession>A0A1T4VWP9</accession>
<dbReference type="AlphaFoldDB" id="A0A1T4VWP9"/>
<protein>
    <recommendedName>
        <fullName evidence="3">DUF1107 domain-containing protein</fullName>
    </recommendedName>
</protein>
<proteinExistence type="predicted"/>
<evidence type="ECO:0008006" key="3">
    <source>
        <dbReference type="Google" id="ProtNLM"/>
    </source>
</evidence>
<sequence length="72" mass="8287">MRVFKKYIPKQIAKYVVSFFKGQFVLEGSGVFEFDCGRVLATVKMDTKSLKICKEINECAGELAYRLDVVHY</sequence>
<dbReference type="InterPro" id="IPR009491">
    <property type="entry name" value="DUF1107"/>
</dbReference>
<dbReference type="Pfam" id="PF06526">
    <property type="entry name" value="DUF1107"/>
    <property type="match status" value="1"/>
</dbReference>
<evidence type="ECO:0000313" key="1">
    <source>
        <dbReference type="EMBL" id="SKA68911.1"/>
    </source>
</evidence>
<evidence type="ECO:0000313" key="2">
    <source>
        <dbReference type="Proteomes" id="UP000242432"/>
    </source>
</evidence>
<dbReference type="Proteomes" id="UP000242432">
    <property type="component" value="Unassembled WGS sequence"/>
</dbReference>
<keyword evidence="2" id="KW-1185">Reference proteome</keyword>
<dbReference type="RefSeq" id="WP_200805054.1">
    <property type="nucleotide sequence ID" value="NZ_FUXX01000052.1"/>
</dbReference>
<gene>
    <name evidence="1" type="ORF">SAMN02745213_02128</name>
</gene>
<reference evidence="2" key="1">
    <citation type="submission" date="2017-02" db="EMBL/GenBank/DDBJ databases">
        <authorList>
            <person name="Varghese N."/>
            <person name="Submissions S."/>
        </authorList>
    </citation>
    <scope>NUCLEOTIDE SEQUENCE [LARGE SCALE GENOMIC DNA]</scope>
    <source>
        <strain evidence="2">DSM 3072</strain>
    </source>
</reference>
<dbReference type="Gene3D" id="3.30.1910.10">
    <property type="entry name" value="so0334 like domain"/>
    <property type="match status" value="1"/>
</dbReference>
<dbReference type="EMBL" id="FUXX01000052">
    <property type="protein sequence ID" value="SKA68911.1"/>
    <property type="molecule type" value="Genomic_DNA"/>
</dbReference>
<name>A0A1T4VWP9_9GAMM</name>